<feature type="region of interest" description="Disordered" evidence="1">
    <location>
        <begin position="1"/>
        <end position="118"/>
    </location>
</feature>
<evidence type="ECO:0000256" key="1">
    <source>
        <dbReference type="SAM" id="MobiDB-lite"/>
    </source>
</evidence>
<dbReference type="EMBL" id="JBHSKF010000006">
    <property type="protein sequence ID" value="MFC5288339.1"/>
    <property type="molecule type" value="Genomic_DNA"/>
</dbReference>
<sequence length="205" mass="22737">MPQTERGADGAAVPVVPARPVTPPSPRQGDAVRDEHRASPVDSAQERLVRPGEQPDATSAGGHRLPERHDKGERNDHHVDRSDHRQADQAGDHGARHQVGRQADGHATGGSQYASTDEIPAQREHLFGTQEADGFRERWHRVQGCFVDNPAASVEEADKLVGEAMKALAEHKRSLESWRENGAQTEELRHALRDYRAFLDRLLRV</sequence>
<accession>A0ABW0ELU1</accession>
<dbReference type="RefSeq" id="WP_378248191.1">
    <property type="nucleotide sequence ID" value="NZ_JBHSKF010000006.1"/>
</dbReference>
<keyword evidence="3" id="KW-1185">Reference proteome</keyword>
<comment type="caution">
    <text evidence="2">The sequence shown here is derived from an EMBL/GenBank/DDBJ whole genome shotgun (WGS) entry which is preliminary data.</text>
</comment>
<organism evidence="2 3">
    <name type="scientific">Actinokineospora guangxiensis</name>
    <dbReference type="NCBI Taxonomy" id="1490288"/>
    <lineage>
        <taxon>Bacteria</taxon>
        <taxon>Bacillati</taxon>
        <taxon>Actinomycetota</taxon>
        <taxon>Actinomycetes</taxon>
        <taxon>Pseudonocardiales</taxon>
        <taxon>Pseudonocardiaceae</taxon>
        <taxon>Actinokineospora</taxon>
    </lineage>
</organism>
<protein>
    <submittedName>
        <fullName evidence="2">Uncharacterized protein</fullName>
    </submittedName>
</protein>
<feature type="compositionally biased region" description="Basic and acidic residues" evidence="1">
    <location>
        <begin position="64"/>
        <end position="95"/>
    </location>
</feature>
<reference evidence="3" key="1">
    <citation type="journal article" date="2019" name="Int. J. Syst. Evol. Microbiol.">
        <title>The Global Catalogue of Microorganisms (GCM) 10K type strain sequencing project: providing services to taxonomists for standard genome sequencing and annotation.</title>
        <authorList>
            <consortium name="The Broad Institute Genomics Platform"/>
            <consortium name="The Broad Institute Genome Sequencing Center for Infectious Disease"/>
            <person name="Wu L."/>
            <person name="Ma J."/>
        </authorList>
    </citation>
    <scope>NUCLEOTIDE SEQUENCE [LARGE SCALE GENOMIC DNA]</scope>
    <source>
        <strain evidence="3">CCUG 59778</strain>
    </source>
</reference>
<dbReference type="Proteomes" id="UP001596157">
    <property type="component" value="Unassembled WGS sequence"/>
</dbReference>
<feature type="compositionally biased region" description="Basic and acidic residues" evidence="1">
    <location>
        <begin position="30"/>
        <end position="50"/>
    </location>
</feature>
<evidence type="ECO:0000313" key="3">
    <source>
        <dbReference type="Proteomes" id="UP001596157"/>
    </source>
</evidence>
<feature type="compositionally biased region" description="Low complexity" evidence="1">
    <location>
        <begin position="9"/>
        <end position="19"/>
    </location>
</feature>
<evidence type="ECO:0000313" key="2">
    <source>
        <dbReference type="EMBL" id="MFC5288339.1"/>
    </source>
</evidence>
<name>A0ABW0ELU1_9PSEU</name>
<proteinExistence type="predicted"/>
<gene>
    <name evidence="2" type="ORF">ACFPM7_14860</name>
</gene>